<dbReference type="EMBL" id="CP016908">
    <property type="protein sequence ID" value="APR99872.1"/>
    <property type="molecule type" value="Genomic_DNA"/>
</dbReference>
<accession>A0A1L6MWF5</accession>
<keyword evidence="2" id="KW-1185">Reference proteome</keyword>
<dbReference type="AlphaFoldDB" id="A0A1L6MWF5"/>
<proteinExistence type="predicted"/>
<dbReference type="KEGG" id="pabo:BCY86_03650"/>
<gene>
    <name evidence="1" type="ORF">BCY86_03650</name>
</gene>
<organism evidence="1 2">
    <name type="scientific">Pajaroellobacter abortibovis</name>
    <dbReference type="NCBI Taxonomy" id="1882918"/>
    <lineage>
        <taxon>Bacteria</taxon>
        <taxon>Pseudomonadati</taxon>
        <taxon>Myxococcota</taxon>
        <taxon>Polyangia</taxon>
        <taxon>Polyangiales</taxon>
        <taxon>Polyangiaceae</taxon>
    </lineage>
</organism>
<dbReference type="Proteomes" id="UP000185544">
    <property type="component" value="Chromosome"/>
</dbReference>
<name>A0A1L6MWF5_9BACT</name>
<protein>
    <submittedName>
        <fullName evidence="1">Uncharacterized protein</fullName>
    </submittedName>
</protein>
<sequence length="61" mass="7420">MEIKNRFSYLVLLKMKMIEINAPQVRIVKGVNRGKSIWKEGLLRYESWINYYTLRFKKTSH</sequence>
<evidence type="ECO:0000313" key="1">
    <source>
        <dbReference type="EMBL" id="APR99872.1"/>
    </source>
</evidence>
<evidence type="ECO:0000313" key="2">
    <source>
        <dbReference type="Proteomes" id="UP000185544"/>
    </source>
</evidence>
<reference evidence="1 2" key="1">
    <citation type="submission" date="2016-08" db="EMBL/GenBank/DDBJ databases">
        <title>Identification and validation of antigenic proteins from Pajaroellobacter abortibovis using de-novo genome sequence assembly and reverse vaccinology.</title>
        <authorList>
            <person name="Welly B.T."/>
            <person name="Miller M.R."/>
            <person name="Stott J.L."/>
            <person name="Blanchard M.T."/>
            <person name="Islas-Trejo A.D."/>
            <person name="O'Rourke S.M."/>
            <person name="Young A.E."/>
            <person name="Medrano J.F."/>
            <person name="Van Eenennaam A.L."/>
        </authorList>
    </citation>
    <scope>NUCLEOTIDE SEQUENCE [LARGE SCALE GENOMIC DNA]</scope>
    <source>
        <strain evidence="1 2">BTF92-0548A/99-0131</strain>
    </source>
</reference>